<feature type="compositionally biased region" description="Low complexity" evidence="3">
    <location>
        <begin position="278"/>
        <end position="287"/>
    </location>
</feature>
<evidence type="ECO:0000256" key="1">
    <source>
        <dbReference type="ARBA" id="ARBA00022741"/>
    </source>
</evidence>
<dbReference type="GO" id="GO:0003924">
    <property type="term" value="F:GTPase activity"/>
    <property type="evidence" value="ECO:0007669"/>
    <property type="project" value="InterPro"/>
</dbReference>
<dbReference type="PROSITE" id="PS51421">
    <property type="entry name" value="RAS"/>
    <property type="match status" value="1"/>
</dbReference>
<accession>G0UWJ9</accession>
<dbReference type="InterPro" id="IPR027417">
    <property type="entry name" value="P-loop_NTPase"/>
</dbReference>
<dbReference type="PRINTS" id="PR00449">
    <property type="entry name" value="RASTRNSFRMNG"/>
</dbReference>
<dbReference type="GO" id="GO:0005525">
    <property type="term" value="F:GTP binding"/>
    <property type="evidence" value="ECO:0007669"/>
    <property type="project" value="UniProtKB-KW"/>
</dbReference>
<dbReference type="PROSITE" id="PS51419">
    <property type="entry name" value="RAB"/>
    <property type="match status" value="1"/>
</dbReference>
<feature type="region of interest" description="Disordered" evidence="3">
    <location>
        <begin position="257"/>
        <end position="303"/>
    </location>
</feature>
<dbReference type="SMART" id="SM00175">
    <property type="entry name" value="RAB"/>
    <property type="match status" value="1"/>
</dbReference>
<organism evidence="4">
    <name type="scientific">Trypanosoma congolense (strain IL3000)</name>
    <dbReference type="NCBI Taxonomy" id="1068625"/>
    <lineage>
        <taxon>Eukaryota</taxon>
        <taxon>Discoba</taxon>
        <taxon>Euglenozoa</taxon>
        <taxon>Kinetoplastea</taxon>
        <taxon>Metakinetoplastina</taxon>
        <taxon>Trypanosomatida</taxon>
        <taxon>Trypanosomatidae</taxon>
        <taxon>Trypanosoma</taxon>
        <taxon>Nannomonas</taxon>
    </lineage>
</organism>
<proteinExistence type="predicted"/>
<dbReference type="VEuPathDB" id="TriTrypDB:TcIL3000_10_5300"/>
<dbReference type="SMART" id="SM00173">
    <property type="entry name" value="RAS"/>
    <property type="match status" value="1"/>
</dbReference>
<dbReference type="GO" id="GO:0007165">
    <property type="term" value="P:signal transduction"/>
    <property type="evidence" value="ECO:0007669"/>
    <property type="project" value="InterPro"/>
</dbReference>
<dbReference type="Gene3D" id="3.40.50.300">
    <property type="entry name" value="P-loop containing nucleotide triphosphate hydrolases"/>
    <property type="match status" value="1"/>
</dbReference>
<gene>
    <name evidence="4" type="ORF">TCIL3000_10_5300</name>
</gene>
<dbReference type="GO" id="GO:0016020">
    <property type="term" value="C:membrane"/>
    <property type="evidence" value="ECO:0007669"/>
    <property type="project" value="InterPro"/>
</dbReference>
<evidence type="ECO:0000256" key="2">
    <source>
        <dbReference type="ARBA" id="ARBA00023134"/>
    </source>
</evidence>
<dbReference type="SUPFAM" id="SSF52540">
    <property type="entry name" value="P-loop containing nucleoside triphosphate hydrolases"/>
    <property type="match status" value="1"/>
</dbReference>
<dbReference type="EMBL" id="HE575323">
    <property type="protein sequence ID" value="CCC93765.1"/>
    <property type="molecule type" value="Genomic_DNA"/>
</dbReference>
<dbReference type="SMART" id="SM00174">
    <property type="entry name" value="RHO"/>
    <property type="match status" value="1"/>
</dbReference>
<sequence>MRLDSSVSASKYASVTASYNVVLLGCERVGKTAFIEQLMRGTFRSDYEATTVETCIHKVGIGGDNYVLHICDSSGSKRFTRHRISYLSRAHGVLLFYSTTDRESLESLVGFVKDVKEAHQKTSAPDGIPILLVGTKRDDEINRAVTIANAENVSEKCLSLLSLKMWEMKKRQIEVAEGVSKFLRGAISSTLPVVEVSCLRSNEVQEVLRLLVLMIRGTRRGVVPVPATLPLSLDCFTMPQSLSLLPECPDSHADSIVRRQRSPTHGSERRLVSTEQPLRSGSRGGSLCSNNAGGGDAAESHSSHCDAGEVVSLDDVGNFDVALDNEGSAEAPILCRSIERSGGSIGGEKGRVSDVVRVSASDVCSRVAQGAPQLLQSNGSRGSSVLVTEVCAKPDAPREEFEEEGPIGRGSESMGGNNKKEVKKHVECIDFCALM</sequence>
<keyword evidence="2" id="KW-0342">GTP-binding</keyword>
<dbReference type="AlphaFoldDB" id="G0UWJ9"/>
<dbReference type="InterPro" id="IPR020849">
    <property type="entry name" value="Small_GTPase_Ras-type"/>
</dbReference>
<dbReference type="Pfam" id="PF00071">
    <property type="entry name" value="Ras"/>
    <property type="match status" value="1"/>
</dbReference>
<evidence type="ECO:0000313" key="4">
    <source>
        <dbReference type="EMBL" id="CCC93765.1"/>
    </source>
</evidence>
<dbReference type="InterPro" id="IPR001806">
    <property type="entry name" value="Small_GTPase"/>
</dbReference>
<protein>
    <submittedName>
        <fullName evidence="4">Uncharacterized protein TCIL3000_10_5300</fullName>
    </submittedName>
</protein>
<evidence type="ECO:0000256" key="3">
    <source>
        <dbReference type="SAM" id="MobiDB-lite"/>
    </source>
</evidence>
<name>G0UWJ9_TRYCI</name>
<dbReference type="CDD" id="cd00154">
    <property type="entry name" value="Rab"/>
    <property type="match status" value="1"/>
</dbReference>
<feature type="region of interest" description="Disordered" evidence="3">
    <location>
        <begin position="396"/>
        <end position="421"/>
    </location>
</feature>
<reference evidence="4" key="1">
    <citation type="journal article" date="2012" name="Proc. Natl. Acad. Sci. U.S.A.">
        <title>Antigenic diversity is generated by distinct evolutionary mechanisms in African trypanosome species.</title>
        <authorList>
            <person name="Jackson A.P."/>
            <person name="Berry A."/>
            <person name="Aslett M."/>
            <person name="Allison H.C."/>
            <person name="Burton P."/>
            <person name="Vavrova-Anderson J."/>
            <person name="Brown R."/>
            <person name="Browne H."/>
            <person name="Corton N."/>
            <person name="Hauser H."/>
            <person name="Gamble J."/>
            <person name="Gilderthorp R."/>
            <person name="Marcello L."/>
            <person name="McQuillan J."/>
            <person name="Otto T.D."/>
            <person name="Quail M.A."/>
            <person name="Sanders M.J."/>
            <person name="van Tonder A."/>
            <person name="Ginger M.L."/>
            <person name="Field M.C."/>
            <person name="Barry J.D."/>
            <person name="Hertz-Fowler C."/>
            <person name="Berriman M."/>
        </authorList>
    </citation>
    <scope>NUCLEOTIDE SEQUENCE</scope>
    <source>
        <strain evidence="4">IL3000</strain>
    </source>
</reference>
<dbReference type="PANTHER" id="PTHR24070">
    <property type="entry name" value="RAS, DI-RAS, AND RHEB FAMILY MEMBERS OF SMALL GTPASE SUPERFAMILY"/>
    <property type="match status" value="1"/>
</dbReference>
<dbReference type="PROSITE" id="PS51257">
    <property type="entry name" value="PROKAR_LIPOPROTEIN"/>
    <property type="match status" value="1"/>
</dbReference>
<keyword evidence="1" id="KW-0547">Nucleotide-binding</keyword>